<accession>A0A2S5TC24</accession>
<evidence type="ECO:0000313" key="3">
    <source>
        <dbReference type="Proteomes" id="UP000238220"/>
    </source>
</evidence>
<evidence type="ECO:0000313" key="2">
    <source>
        <dbReference type="EMBL" id="PPE72559.1"/>
    </source>
</evidence>
<dbReference type="EMBL" id="PSNW01000011">
    <property type="protein sequence ID" value="PPE72559.1"/>
    <property type="molecule type" value="Genomic_DNA"/>
</dbReference>
<dbReference type="AlphaFoldDB" id="A0A2S5TC24"/>
<evidence type="ECO:0000256" key="1">
    <source>
        <dbReference type="SAM" id="SignalP"/>
    </source>
</evidence>
<organism evidence="2 3">
    <name type="scientific">Solimonas fluminis</name>
    <dbReference type="NCBI Taxonomy" id="2086571"/>
    <lineage>
        <taxon>Bacteria</taxon>
        <taxon>Pseudomonadati</taxon>
        <taxon>Pseudomonadota</taxon>
        <taxon>Gammaproteobacteria</taxon>
        <taxon>Nevskiales</taxon>
        <taxon>Nevskiaceae</taxon>
        <taxon>Solimonas</taxon>
    </lineage>
</organism>
<feature type="chain" id="PRO_5015453889" description="TIGR02301 family protein" evidence="1">
    <location>
        <begin position="24"/>
        <end position="114"/>
    </location>
</feature>
<proteinExistence type="predicted"/>
<evidence type="ECO:0008006" key="4">
    <source>
        <dbReference type="Google" id="ProtNLM"/>
    </source>
</evidence>
<feature type="signal peptide" evidence="1">
    <location>
        <begin position="1"/>
        <end position="23"/>
    </location>
</feature>
<gene>
    <name evidence="2" type="ORF">C3942_17425</name>
</gene>
<reference evidence="2 3" key="1">
    <citation type="submission" date="2018-02" db="EMBL/GenBank/DDBJ databases">
        <title>Genome sequencing of Solimonas sp. HR-BB.</title>
        <authorList>
            <person name="Lee Y."/>
            <person name="Jeon C.O."/>
        </authorList>
    </citation>
    <scope>NUCLEOTIDE SEQUENCE [LARGE SCALE GENOMIC DNA]</scope>
    <source>
        <strain evidence="2 3">HR-BB</strain>
    </source>
</reference>
<name>A0A2S5TC24_9GAMM</name>
<keyword evidence="3" id="KW-1185">Reference proteome</keyword>
<comment type="caution">
    <text evidence="2">The sequence shown here is derived from an EMBL/GenBank/DDBJ whole genome shotgun (WGS) entry which is preliminary data.</text>
</comment>
<sequence length="114" mass="12207">MSCRTPALLAGVVMPLLALQATAAPLPPPPPTGGTLALIEQCTAAMSRAHPWRARQLRQAMFRMRVSMSYRAAGARLSAAERRSAMAAERASYDLLFETCRPLLALSLSPARSG</sequence>
<keyword evidence="1" id="KW-0732">Signal</keyword>
<protein>
    <recommendedName>
        <fullName evidence="4">TIGR02301 family protein</fullName>
    </recommendedName>
</protein>
<dbReference type="Proteomes" id="UP000238220">
    <property type="component" value="Unassembled WGS sequence"/>
</dbReference>